<proteinExistence type="predicted"/>
<protein>
    <submittedName>
        <fullName evidence="1">Uncharacterized protein</fullName>
    </submittedName>
</protein>
<dbReference type="Proteomes" id="UP000813462">
    <property type="component" value="Unassembled WGS sequence"/>
</dbReference>
<evidence type="ECO:0000313" key="1">
    <source>
        <dbReference type="EMBL" id="KAH7547444.1"/>
    </source>
</evidence>
<dbReference type="PANTHER" id="PTHR33137:SF4">
    <property type="entry name" value="MEDIATOR OF RNA POLYMERASE II TRANSCRIPTION SUBUNIT 15A-RELATED"/>
    <property type="match status" value="1"/>
</dbReference>
<gene>
    <name evidence="1" type="ORF">FEM48_Zijuj01G0310600</name>
</gene>
<dbReference type="AlphaFoldDB" id="A0A978W660"/>
<evidence type="ECO:0000313" key="2">
    <source>
        <dbReference type="Proteomes" id="UP000813462"/>
    </source>
</evidence>
<dbReference type="GO" id="GO:0031490">
    <property type="term" value="F:chromatin DNA binding"/>
    <property type="evidence" value="ECO:0007669"/>
    <property type="project" value="InterPro"/>
</dbReference>
<dbReference type="EMBL" id="JAEACU010000001">
    <property type="protein sequence ID" value="KAH7547444.1"/>
    <property type="molecule type" value="Genomic_DNA"/>
</dbReference>
<dbReference type="PANTHER" id="PTHR33137">
    <property type="entry name" value="MEDIATOR OF RNA POLYMERASE II TRANSCRIPTION SUBUNIT 15A-RELATED"/>
    <property type="match status" value="1"/>
</dbReference>
<dbReference type="InterPro" id="IPR044661">
    <property type="entry name" value="MED15a/b/c-like"/>
</dbReference>
<accession>A0A978W660</accession>
<name>A0A978W660_ZIZJJ</name>
<comment type="caution">
    <text evidence="1">The sequence shown here is derived from an EMBL/GenBank/DDBJ whole genome shotgun (WGS) entry which is preliminary data.</text>
</comment>
<reference evidence="1" key="1">
    <citation type="journal article" date="2021" name="Front. Plant Sci.">
        <title>Chromosome-Scale Genome Assembly for Chinese Sour Jujube and Insights Into Its Genome Evolution and Domestication Signature.</title>
        <authorList>
            <person name="Shen L.-Y."/>
            <person name="Luo H."/>
            <person name="Wang X.-L."/>
            <person name="Wang X.-M."/>
            <person name="Qiu X.-J."/>
            <person name="Liu H."/>
            <person name="Zhou S.-S."/>
            <person name="Jia K.-H."/>
            <person name="Nie S."/>
            <person name="Bao Y.-T."/>
            <person name="Zhang R.-G."/>
            <person name="Yun Q.-Z."/>
            <person name="Chai Y.-H."/>
            <person name="Lu J.-Y."/>
            <person name="Li Y."/>
            <person name="Zhao S.-W."/>
            <person name="Mao J.-F."/>
            <person name="Jia S.-G."/>
            <person name="Mao Y.-M."/>
        </authorList>
    </citation>
    <scope>NUCLEOTIDE SEQUENCE</scope>
    <source>
        <strain evidence="1">AT0</strain>
        <tissue evidence="1">Leaf</tissue>
    </source>
</reference>
<sequence>MKDKAEHLASLDSAAQTGHANDGDWIEEVYQKLRPHDLTFRLILHKRQDLWGLGRACLWALSGTIIDNGTRIQVEIDELFLTDDIYLQMKSMKDMYYADMNDMSQKIAVKLLQFCCNNEAELHLKLTTEFCVFFIRGSINTEKYEEFTAVKFQSGFKTRKFTKLNGSGCLRIYATKSWSETTKGTAKVAVTAAQTTISTATDAVFQIDYDKKVCNRSDLTSLDSAAQTGHANDGDWKEEMKSMKDMYFADMNDMSQKIAVKLLQFCCNNEAELHLKLTTEFCVFFIRGSINTEKYEEFTAVKFQSGFKTRKFTKLNGSGCLRIYATKSWSETTKGTAKVAVTAAQTTISTATDAGNAEEATASSMAAANEAIATAITASSLLSFFFL</sequence>
<organism evidence="1 2">
    <name type="scientific">Ziziphus jujuba var. spinosa</name>
    <dbReference type="NCBI Taxonomy" id="714518"/>
    <lineage>
        <taxon>Eukaryota</taxon>
        <taxon>Viridiplantae</taxon>
        <taxon>Streptophyta</taxon>
        <taxon>Embryophyta</taxon>
        <taxon>Tracheophyta</taxon>
        <taxon>Spermatophyta</taxon>
        <taxon>Magnoliopsida</taxon>
        <taxon>eudicotyledons</taxon>
        <taxon>Gunneridae</taxon>
        <taxon>Pentapetalae</taxon>
        <taxon>rosids</taxon>
        <taxon>fabids</taxon>
        <taxon>Rosales</taxon>
        <taxon>Rhamnaceae</taxon>
        <taxon>Paliureae</taxon>
        <taxon>Ziziphus</taxon>
    </lineage>
</organism>
<dbReference type="GO" id="GO:0003713">
    <property type="term" value="F:transcription coactivator activity"/>
    <property type="evidence" value="ECO:0007669"/>
    <property type="project" value="InterPro"/>
</dbReference>